<dbReference type="Proteomes" id="UP001157946">
    <property type="component" value="Unassembled WGS sequence"/>
</dbReference>
<dbReference type="EMBL" id="FXTU01000002">
    <property type="protein sequence ID" value="SMP13664.1"/>
    <property type="molecule type" value="Genomic_DNA"/>
</dbReference>
<protein>
    <submittedName>
        <fullName evidence="1">Uncharacterized protein</fullName>
    </submittedName>
</protein>
<gene>
    <name evidence="1" type="ORF">SAMN06265361_102484</name>
</gene>
<sequence>MNRPMVITLMLGSLLAIGANALMNARRRKNKWFRYVYPMLKQINGNRMMKRMMRNLPLAR</sequence>
<organism evidence="1 2">
    <name type="scientific">Laceyella tengchongensis</name>
    <dbReference type="NCBI Taxonomy" id="574699"/>
    <lineage>
        <taxon>Bacteria</taxon>
        <taxon>Bacillati</taxon>
        <taxon>Bacillota</taxon>
        <taxon>Bacilli</taxon>
        <taxon>Bacillales</taxon>
        <taxon>Thermoactinomycetaceae</taxon>
        <taxon>Laceyella</taxon>
    </lineage>
</organism>
<name>A0AA46AEL7_9BACL</name>
<accession>A0AA46AEL7</accession>
<keyword evidence="2" id="KW-1185">Reference proteome</keyword>
<comment type="caution">
    <text evidence="1">The sequence shown here is derived from an EMBL/GenBank/DDBJ whole genome shotgun (WGS) entry which is preliminary data.</text>
</comment>
<dbReference type="AlphaFoldDB" id="A0AA46AEL7"/>
<proteinExistence type="predicted"/>
<evidence type="ECO:0000313" key="2">
    <source>
        <dbReference type="Proteomes" id="UP001157946"/>
    </source>
</evidence>
<dbReference type="RefSeq" id="WP_022736752.1">
    <property type="nucleotide sequence ID" value="NZ_FXTU01000002.1"/>
</dbReference>
<reference evidence="1" key="1">
    <citation type="submission" date="2017-05" db="EMBL/GenBank/DDBJ databases">
        <authorList>
            <person name="Varghese N."/>
            <person name="Submissions S."/>
        </authorList>
    </citation>
    <scope>NUCLEOTIDE SEQUENCE</scope>
    <source>
        <strain evidence="1">DSM 45262</strain>
    </source>
</reference>
<evidence type="ECO:0000313" key="1">
    <source>
        <dbReference type="EMBL" id="SMP13664.1"/>
    </source>
</evidence>